<dbReference type="GO" id="GO:0008967">
    <property type="term" value="F:phosphoglycolate phosphatase activity"/>
    <property type="evidence" value="ECO:0007669"/>
    <property type="project" value="TreeGrafter"/>
</dbReference>
<organism evidence="1 2">
    <name type="scientific">Blautia obeum</name>
    <dbReference type="NCBI Taxonomy" id="40520"/>
    <lineage>
        <taxon>Bacteria</taxon>
        <taxon>Bacillati</taxon>
        <taxon>Bacillota</taxon>
        <taxon>Clostridia</taxon>
        <taxon>Lachnospirales</taxon>
        <taxon>Lachnospiraceae</taxon>
        <taxon>Blautia</taxon>
    </lineage>
</organism>
<dbReference type="SFLD" id="SFLDG01129">
    <property type="entry name" value="C1.5:_HAD__Beta-PGM__Phosphata"/>
    <property type="match status" value="1"/>
</dbReference>
<dbReference type="SUPFAM" id="SSF56784">
    <property type="entry name" value="HAD-like"/>
    <property type="match status" value="1"/>
</dbReference>
<dbReference type="PANTHER" id="PTHR43434:SF1">
    <property type="entry name" value="PHOSPHOGLYCOLATE PHOSPHATASE"/>
    <property type="match status" value="1"/>
</dbReference>
<comment type="caution">
    <text evidence="1">The sequence shown here is derived from an EMBL/GenBank/DDBJ whole genome shotgun (WGS) entry which is preliminary data.</text>
</comment>
<dbReference type="Gene3D" id="1.10.150.240">
    <property type="entry name" value="Putative phosphatase, domain 2"/>
    <property type="match status" value="1"/>
</dbReference>
<dbReference type="Pfam" id="PF13419">
    <property type="entry name" value="HAD_2"/>
    <property type="match status" value="1"/>
</dbReference>
<sequence length="206" mass="23081">MDSIIFDVDGTLWDSTGIVAEAWSDYLIHTEHMDTDVSAKRLMGLFGQLLPDIAKALFPELPEAEQLRIIDGCCQAEHEALLRKCAPLYPDLEETLKILSSRFPLFIVSNCQAGYIEVFLKSTGFGHYFKGHLCPGDTGMAKAENIMKIREDNNLSDPVYIGDTIGDFNACQKAGVPFIFAEYGFGQVDKPDYRITRPFDLTEICR</sequence>
<dbReference type="InterPro" id="IPR023214">
    <property type="entry name" value="HAD_sf"/>
</dbReference>
<reference evidence="1 2" key="1">
    <citation type="submission" date="2018-02" db="EMBL/GenBank/DDBJ databases">
        <title>Complete genome sequencing of Faecalibacterium prausnitzii strains isolated from the human gut.</title>
        <authorList>
            <person name="Fitzgerald B.C."/>
            <person name="Shkoporov A.N."/>
            <person name="Ross P.R."/>
            <person name="Hill C."/>
        </authorList>
    </citation>
    <scope>NUCLEOTIDE SEQUENCE [LARGE SCALE GENOMIC DNA]</scope>
    <source>
        <strain evidence="1 2">APC942/31-1</strain>
    </source>
</reference>
<dbReference type="InterPro" id="IPR023198">
    <property type="entry name" value="PGP-like_dom2"/>
</dbReference>
<dbReference type="Gene3D" id="3.40.50.1000">
    <property type="entry name" value="HAD superfamily/HAD-like"/>
    <property type="match status" value="1"/>
</dbReference>
<dbReference type="EMBL" id="PSQG01000008">
    <property type="protein sequence ID" value="RCH44431.1"/>
    <property type="molecule type" value="Genomic_DNA"/>
</dbReference>
<dbReference type="RefSeq" id="WP_022426437.1">
    <property type="nucleotide sequence ID" value="NZ_PSQG01000008.1"/>
</dbReference>
<dbReference type="InterPro" id="IPR036412">
    <property type="entry name" value="HAD-like_sf"/>
</dbReference>
<gene>
    <name evidence="1" type="ORF">C4886_07265</name>
</gene>
<name>A0A367G383_9FIRM</name>
<dbReference type="GO" id="GO:0006281">
    <property type="term" value="P:DNA repair"/>
    <property type="evidence" value="ECO:0007669"/>
    <property type="project" value="TreeGrafter"/>
</dbReference>
<proteinExistence type="predicted"/>
<protein>
    <submittedName>
        <fullName evidence="1">HAD family hydrolase</fullName>
    </submittedName>
</protein>
<keyword evidence="1" id="KW-0378">Hydrolase</keyword>
<evidence type="ECO:0000313" key="1">
    <source>
        <dbReference type="EMBL" id="RCH44431.1"/>
    </source>
</evidence>
<accession>A0A367G383</accession>
<dbReference type="AlphaFoldDB" id="A0A367G383"/>
<evidence type="ECO:0000313" key="2">
    <source>
        <dbReference type="Proteomes" id="UP000253208"/>
    </source>
</evidence>
<dbReference type="SFLD" id="SFLDS00003">
    <property type="entry name" value="Haloacid_Dehalogenase"/>
    <property type="match status" value="1"/>
</dbReference>
<dbReference type="InterPro" id="IPR050155">
    <property type="entry name" value="HAD-like_hydrolase_sf"/>
</dbReference>
<dbReference type="InterPro" id="IPR041492">
    <property type="entry name" value="HAD_2"/>
</dbReference>
<dbReference type="PANTHER" id="PTHR43434">
    <property type="entry name" value="PHOSPHOGLYCOLATE PHOSPHATASE"/>
    <property type="match status" value="1"/>
</dbReference>
<dbReference type="Proteomes" id="UP000253208">
    <property type="component" value="Unassembled WGS sequence"/>
</dbReference>